<evidence type="ECO:0000256" key="1">
    <source>
        <dbReference type="ARBA" id="ARBA00022729"/>
    </source>
</evidence>
<dbReference type="SUPFAM" id="SSF50998">
    <property type="entry name" value="Quinoprotein alcohol dehydrogenase-like"/>
    <property type="match status" value="1"/>
</dbReference>
<dbReference type="InterPro" id="IPR018391">
    <property type="entry name" value="PQQ_b-propeller_rpt"/>
</dbReference>
<evidence type="ECO:0000259" key="5">
    <source>
        <dbReference type="Pfam" id="PF13360"/>
    </source>
</evidence>
<organism evidence="6 7">
    <name type="scientific">Methyloradius palustris</name>
    <dbReference type="NCBI Taxonomy" id="2778876"/>
    <lineage>
        <taxon>Bacteria</taxon>
        <taxon>Pseudomonadati</taxon>
        <taxon>Pseudomonadota</taxon>
        <taxon>Betaproteobacteria</taxon>
        <taxon>Nitrosomonadales</taxon>
        <taxon>Methylophilaceae</taxon>
        <taxon>Methyloradius</taxon>
    </lineage>
</organism>
<dbReference type="InterPro" id="IPR017687">
    <property type="entry name" value="BamB"/>
</dbReference>
<feature type="domain" description="Pyrrolo-quinoline quinone repeat" evidence="5">
    <location>
        <begin position="93"/>
        <end position="323"/>
    </location>
</feature>
<evidence type="ECO:0000256" key="3">
    <source>
        <dbReference type="ARBA" id="ARBA00023237"/>
    </source>
</evidence>
<dbReference type="Pfam" id="PF13360">
    <property type="entry name" value="PQQ_2"/>
    <property type="match status" value="1"/>
</dbReference>
<comment type="subunit">
    <text evidence="4">Part of the Bam complex.</text>
</comment>
<comment type="function">
    <text evidence="4">Part of the outer membrane protein assembly complex, which is involved in assembly and insertion of beta-barrel proteins into the outer membrane.</text>
</comment>
<evidence type="ECO:0000313" key="7">
    <source>
        <dbReference type="Proteomes" id="UP000826722"/>
    </source>
</evidence>
<dbReference type="GO" id="GO:0009279">
    <property type="term" value="C:cell outer membrane"/>
    <property type="evidence" value="ECO:0007669"/>
    <property type="project" value="UniProtKB-SubCell"/>
</dbReference>
<evidence type="ECO:0000256" key="4">
    <source>
        <dbReference type="HAMAP-Rule" id="MF_00923"/>
    </source>
</evidence>
<dbReference type="HAMAP" id="MF_00923">
    <property type="entry name" value="OM_assembly_BamB"/>
    <property type="match status" value="1"/>
</dbReference>
<evidence type="ECO:0000256" key="2">
    <source>
        <dbReference type="ARBA" id="ARBA00023136"/>
    </source>
</evidence>
<dbReference type="EMBL" id="AP024110">
    <property type="protein sequence ID" value="BCM25254.1"/>
    <property type="molecule type" value="Genomic_DNA"/>
</dbReference>
<proteinExistence type="inferred from homology"/>
<dbReference type="InterPro" id="IPR002372">
    <property type="entry name" value="PQQ_rpt_dom"/>
</dbReference>
<dbReference type="GO" id="GO:0043165">
    <property type="term" value="P:Gram-negative-bacterium-type cell outer membrane assembly"/>
    <property type="evidence" value="ECO:0007669"/>
    <property type="project" value="UniProtKB-UniRule"/>
</dbReference>
<reference evidence="6" key="1">
    <citation type="journal article" date="2021" name="Arch. Microbiol.">
        <title>Methyloradius palustris gen. nov., sp. nov., a methanol-oxidizing bacterium isolated from snow.</title>
        <authorList>
            <person name="Miyadera T."/>
            <person name="Kojima H."/>
            <person name="Fukui M."/>
        </authorList>
    </citation>
    <scope>NUCLEOTIDE SEQUENCE</scope>
    <source>
        <strain evidence="6">Zm11</strain>
    </source>
</reference>
<keyword evidence="1 4" id="KW-0732">Signal</keyword>
<dbReference type="KEGG" id="mpau:ZMTM_15130"/>
<protein>
    <recommendedName>
        <fullName evidence="4">Outer membrane protein assembly factor BamB</fullName>
    </recommendedName>
</protein>
<dbReference type="InterPro" id="IPR015943">
    <property type="entry name" value="WD40/YVTN_repeat-like_dom_sf"/>
</dbReference>
<dbReference type="Gene3D" id="2.130.10.10">
    <property type="entry name" value="YVTN repeat-like/Quinoprotein amine dehydrogenase"/>
    <property type="match status" value="1"/>
</dbReference>
<dbReference type="Proteomes" id="UP000826722">
    <property type="component" value="Chromosome"/>
</dbReference>
<feature type="signal peptide" evidence="4">
    <location>
        <begin position="1"/>
        <end position="26"/>
    </location>
</feature>
<dbReference type="PANTHER" id="PTHR34512:SF30">
    <property type="entry name" value="OUTER MEMBRANE PROTEIN ASSEMBLY FACTOR BAMB"/>
    <property type="match status" value="1"/>
</dbReference>
<dbReference type="InterPro" id="IPR011047">
    <property type="entry name" value="Quinoprotein_ADH-like_sf"/>
</dbReference>
<dbReference type="RefSeq" id="WP_221763362.1">
    <property type="nucleotide sequence ID" value="NZ_AP024110.1"/>
</dbReference>
<comment type="subcellular location">
    <subcellularLocation>
        <location evidence="4">Cell outer membrane</location>
    </subcellularLocation>
</comment>
<feature type="chain" id="PRO_5035029713" description="Outer membrane protein assembly factor BamB" evidence="4">
    <location>
        <begin position="27"/>
        <end position="398"/>
    </location>
</feature>
<dbReference type="SMART" id="SM00564">
    <property type="entry name" value="PQQ"/>
    <property type="match status" value="7"/>
</dbReference>
<dbReference type="AlphaFoldDB" id="A0A8D5GEJ6"/>
<keyword evidence="7" id="KW-1185">Reference proteome</keyword>
<sequence precursor="true">MLQSIEFSKQRILLLLCILASLSLGACTSITDMKSDISERLFGRQVAEPPAELSEIKATVTPKVVWKAQLGKAEQFDFLPATADGAVYAASGDGEIFKFDAATGKQAWKVNAGEKLSGGVGLGGKLVLVGSSGGYVIAYDVSGKLLWKSKVSSEVLSAPQVSGETVVVRCGDSRIFGLNTLDGKRKWVYERTTPTLSLRSSAGIVVDSGAAYAGFAGGKLIALRVEDGKVIWEATVAQPKGTTEIERIADITSLPVVDGSVIYAVAYQGKISAIDRASGRIGWSRDISSYTGINADDGRVYVSHATGSVYSLDYASGKTFWRQGDLLNRQLSAPLPMGGVIAIGDVEGYVHLLDREDGSFSGRIQLEKSPVMPQLVALGTNGLLAQTRDGGLYAISLK</sequence>
<comment type="similarity">
    <text evidence="4">Belongs to the BamB family.</text>
</comment>
<dbReference type="GO" id="GO:0051205">
    <property type="term" value="P:protein insertion into membrane"/>
    <property type="evidence" value="ECO:0007669"/>
    <property type="project" value="UniProtKB-UniRule"/>
</dbReference>
<accession>A0A8D5GEJ6</accession>
<gene>
    <name evidence="4 6" type="primary">bamB</name>
    <name evidence="6" type="ORF">ZMTM_15130</name>
</gene>
<keyword evidence="3 4" id="KW-0998">Cell outer membrane</keyword>
<name>A0A8D5GEJ6_9PROT</name>
<dbReference type="PANTHER" id="PTHR34512">
    <property type="entry name" value="CELL SURFACE PROTEIN"/>
    <property type="match status" value="1"/>
</dbReference>
<keyword evidence="2 4" id="KW-0472">Membrane</keyword>
<dbReference type="NCBIfam" id="TIGR03300">
    <property type="entry name" value="assembly_YfgL"/>
    <property type="match status" value="1"/>
</dbReference>
<evidence type="ECO:0000313" key="6">
    <source>
        <dbReference type="EMBL" id="BCM25254.1"/>
    </source>
</evidence>